<sequence length="149" mass="17115">MISLKKLSKQSFIVLIIVLIIYMYPKDIDRSYQGCVYLGPNKKVTTITMHLKGKLYKSQFFNGEQIRGTIEIQGNKYNTDLSKTNSPRFIGSSSFEDNDFIVRLSDDLESIDMTRMGTTSMKIFAPAKNKEDYLIVQKNLHTKKISTLE</sequence>
<dbReference type="Proteomes" id="UP000537131">
    <property type="component" value="Unassembled WGS sequence"/>
</dbReference>
<proteinExistence type="predicted"/>
<feature type="transmembrane region" description="Helical" evidence="1">
    <location>
        <begin position="7"/>
        <end position="25"/>
    </location>
</feature>
<dbReference type="RefSeq" id="WP_169299330.1">
    <property type="nucleotide sequence ID" value="NZ_JABBNI010000047.1"/>
</dbReference>
<name>A0A7Y0ELT6_9CLOT</name>
<keyword evidence="3" id="KW-1185">Reference proteome</keyword>
<accession>A0A7Y0ELT6</accession>
<keyword evidence="1" id="KW-1133">Transmembrane helix</keyword>
<reference evidence="2 3" key="1">
    <citation type="submission" date="2020-06" db="EMBL/GenBank/DDBJ databases">
        <title>Complete Genome Sequence of Clostridium muelleri sp. nov. P21T, an Acid-Alcohol Producing Acetogen Isolated from Old Hay.</title>
        <authorList>
            <person name="Duncan K.E."/>
            <person name="Tanner R.S."/>
        </authorList>
    </citation>
    <scope>NUCLEOTIDE SEQUENCE [LARGE SCALE GENOMIC DNA]</scope>
    <source>
        <strain evidence="2 3">P21</strain>
    </source>
</reference>
<protein>
    <submittedName>
        <fullName evidence="2">Uncharacterized protein</fullName>
    </submittedName>
</protein>
<evidence type="ECO:0000313" key="2">
    <source>
        <dbReference type="EMBL" id="NMM64750.1"/>
    </source>
</evidence>
<keyword evidence="1" id="KW-0812">Transmembrane</keyword>
<dbReference type="EMBL" id="JABBNI010000047">
    <property type="protein sequence ID" value="NMM64750.1"/>
    <property type="molecule type" value="Genomic_DNA"/>
</dbReference>
<organism evidence="2 3">
    <name type="scientific">Clostridium muellerianum</name>
    <dbReference type="NCBI Taxonomy" id="2716538"/>
    <lineage>
        <taxon>Bacteria</taxon>
        <taxon>Bacillati</taxon>
        <taxon>Bacillota</taxon>
        <taxon>Clostridia</taxon>
        <taxon>Eubacteriales</taxon>
        <taxon>Clostridiaceae</taxon>
        <taxon>Clostridium</taxon>
    </lineage>
</organism>
<gene>
    <name evidence="2" type="ORF">HBE96_19255</name>
</gene>
<evidence type="ECO:0000313" key="3">
    <source>
        <dbReference type="Proteomes" id="UP000537131"/>
    </source>
</evidence>
<dbReference type="AlphaFoldDB" id="A0A7Y0ELT6"/>
<comment type="caution">
    <text evidence="2">The sequence shown here is derived from an EMBL/GenBank/DDBJ whole genome shotgun (WGS) entry which is preliminary data.</text>
</comment>
<evidence type="ECO:0000256" key="1">
    <source>
        <dbReference type="SAM" id="Phobius"/>
    </source>
</evidence>
<keyword evidence="1" id="KW-0472">Membrane</keyword>